<feature type="compositionally biased region" description="Pro residues" evidence="1">
    <location>
        <begin position="136"/>
        <end position="145"/>
    </location>
</feature>
<evidence type="ECO:0000256" key="1">
    <source>
        <dbReference type="SAM" id="MobiDB-lite"/>
    </source>
</evidence>
<feature type="region of interest" description="Disordered" evidence="1">
    <location>
        <begin position="131"/>
        <end position="160"/>
    </location>
</feature>
<feature type="compositionally biased region" description="Polar residues" evidence="1">
    <location>
        <begin position="172"/>
        <end position="199"/>
    </location>
</feature>
<comment type="caution">
    <text evidence="2">The sequence shown here is derived from an EMBL/GenBank/DDBJ whole genome shotgun (WGS) entry which is preliminary data.</text>
</comment>
<reference evidence="2 3" key="1">
    <citation type="submission" date="2020-08" db="EMBL/GenBank/DDBJ databases">
        <title>Putative novel bacterial strains isolated from necrotic wheat leaf tissues caused by Xanthomonas translucens.</title>
        <authorList>
            <person name="Tambong J.T."/>
        </authorList>
    </citation>
    <scope>NUCLEOTIDE SEQUENCE [LARGE SCALE GENOMIC DNA]</scope>
    <source>
        <strain evidence="2 3">DOAB 1069</strain>
    </source>
</reference>
<dbReference type="Proteomes" id="UP000651852">
    <property type="component" value="Unassembled WGS sequence"/>
</dbReference>
<dbReference type="RefSeq" id="WP_187522053.1">
    <property type="nucleotide sequence ID" value="NZ_JACONW010000075.1"/>
</dbReference>
<evidence type="ECO:0000313" key="3">
    <source>
        <dbReference type="Proteomes" id="UP000651852"/>
    </source>
</evidence>
<feature type="compositionally biased region" description="Polar residues" evidence="1">
    <location>
        <begin position="241"/>
        <end position="259"/>
    </location>
</feature>
<protein>
    <submittedName>
        <fullName evidence="2">Uncharacterized protein</fullName>
    </submittedName>
</protein>
<organism evidence="2 3">
    <name type="scientific">Pseudomonas folii</name>
    <dbReference type="NCBI Taxonomy" id="2762593"/>
    <lineage>
        <taxon>Bacteria</taxon>
        <taxon>Pseudomonadati</taxon>
        <taxon>Pseudomonadota</taxon>
        <taxon>Gammaproteobacteria</taxon>
        <taxon>Pseudomonadales</taxon>
        <taxon>Pseudomonadaceae</taxon>
        <taxon>Pseudomonas</taxon>
    </lineage>
</organism>
<keyword evidence="3" id="KW-1185">Reference proteome</keyword>
<proteinExistence type="predicted"/>
<gene>
    <name evidence="2" type="ORF">H8S59_15925</name>
</gene>
<evidence type="ECO:0000313" key="2">
    <source>
        <dbReference type="EMBL" id="MBC3951255.1"/>
    </source>
</evidence>
<sequence length="259" mass="27696">MINISHPSLTSVALKVGKPDKPSMSANLHVADNISMGAKMHFPGPWLDKKRASLSPLQQKMFDVALKVLSGEERPKSVRTTETGREIELDRPAHGATTLSIGLEKPMSEVLDFLGMSDGKGRALLTLGTKMANTVSPPPTPPQPESPAKSTHKDFLSSGNLGATILGNLLNKTSSHGRQNTGVNNATDQPQQNSGTAQPLPTRAPREDANSNVRSDFENQGPRAEAPQPPAKKETGVIRQKPSTEQPKNGPTQTGQPDR</sequence>
<name>A0ABR7B242_9PSED</name>
<feature type="region of interest" description="Disordered" evidence="1">
    <location>
        <begin position="172"/>
        <end position="259"/>
    </location>
</feature>
<accession>A0ABR7B242</accession>
<dbReference type="EMBL" id="JACONW010000075">
    <property type="protein sequence ID" value="MBC3951255.1"/>
    <property type="molecule type" value="Genomic_DNA"/>
</dbReference>